<proteinExistence type="predicted"/>
<dbReference type="EMBL" id="MNUE01000061">
    <property type="protein sequence ID" value="OJD30426.1"/>
    <property type="molecule type" value="Genomic_DNA"/>
</dbReference>
<evidence type="ECO:0000256" key="1">
    <source>
        <dbReference type="SAM" id="SignalP"/>
    </source>
</evidence>
<comment type="caution">
    <text evidence="2">The sequence shown here is derived from an EMBL/GenBank/DDBJ whole genome shotgun (WGS) entry which is preliminary data.</text>
</comment>
<accession>A0A1J9QQY0</accession>
<dbReference type="GeneID" id="31018238"/>
<feature type="chain" id="PRO_5013267173" evidence="1">
    <location>
        <begin position="24"/>
        <end position="491"/>
    </location>
</feature>
<dbReference type="OrthoDB" id="3944128at2759"/>
<keyword evidence="1" id="KW-0732">Signal</keyword>
<dbReference type="Proteomes" id="UP000183809">
    <property type="component" value="Unassembled WGS sequence"/>
</dbReference>
<protein>
    <submittedName>
        <fullName evidence="2">Transcription factor c6</fullName>
    </submittedName>
</protein>
<name>A0A1J9QQY0_9PEZI</name>
<dbReference type="AlphaFoldDB" id="A0A1J9QQY0"/>
<sequence length="491" mass="53737">MKLFSQFLTLAAALLVTGDQSQSTRTSSAEYPIAPSPYPAVWDLSSSVPRKSPLHTSSLVTPSSFGHRNHLATKTPTLKKVASIDPVDSTVTISLDAPSIPWFPTDVSTELFLSLSRCDLVRDGYNTYTTSSVSWTSWLTSTTRATNDTPVITLCDGIPRGGLLTEHGWESSETTFVVTKSSYNCNATVAPSCSLNSKDCTKLWSLWSRKSSWSRTQTATDDVNFHADPDYWQPSCARPDTCAEACFIWGTDYVDLYYWPESWSTDVICSGSNGTRSDPTERRSTAVQVTTTVGTFTMTSPTAYLYFSTMYARDSNASDAQTCGHDMSSVWVPVPPGELSSLPHDRLSGQAQSFNFAHLAKSTVSGYEIPLVPSSAYWWPNSCSGDSNGSCAPATIRDDYKPNLLYQTSLQNLQPNWGSCKPVWQMRGFCGMRDPPVVLKTADHLVRRSLTTTTKAVSYPSTFPNTSTIAQPLQIASNLLPTNKGKNCCNA</sequence>
<dbReference type="STRING" id="236234.A0A1J9QQY0"/>
<evidence type="ECO:0000313" key="3">
    <source>
        <dbReference type="Proteomes" id="UP000183809"/>
    </source>
</evidence>
<dbReference type="RefSeq" id="XP_020126686.1">
    <property type="nucleotide sequence ID" value="XM_020277977.1"/>
</dbReference>
<organism evidence="2 3">
    <name type="scientific">Diplodia corticola</name>
    <dbReference type="NCBI Taxonomy" id="236234"/>
    <lineage>
        <taxon>Eukaryota</taxon>
        <taxon>Fungi</taxon>
        <taxon>Dikarya</taxon>
        <taxon>Ascomycota</taxon>
        <taxon>Pezizomycotina</taxon>
        <taxon>Dothideomycetes</taxon>
        <taxon>Dothideomycetes incertae sedis</taxon>
        <taxon>Botryosphaeriales</taxon>
        <taxon>Botryosphaeriaceae</taxon>
        <taxon>Diplodia</taxon>
    </lineage>
</organism>
<feature type="signal peptide" evidence="1">
    <location>
        <begin position="1"/>
        <end position="23"/>
    </location>
</feature>
<gene>
    <name evidence="2" type="ORF">BKCO1_6100012</name>
</gene>
<reference evidence="2 3" key="1">
    <citation type="submission" date="2016-10" db="EMBL/GenBank/DDBJ databases">
        <title>Proteomics and genomics reveal pathogen-plant mechanisms compatible with a hemibiotrophic lifestyle of Diplodia corticola.</title>
        <authorList>
            <person name="Fernandes I."/>
            <person name="De Jonge R."/>
            <person name="Van De Peer Y."/>
            <person name="Devreese B."/>
            <person name="Alves A."/>
            <person name="Esteves A.C."/>
        </authorList>
    </citation>
    <scope>NUCLEOTIDE SEQUENCE [LARGE SCALE GENOMIC DNA]</scope>
    <source>
        <strain evidence="2 3">CBS 112549</strain>
    </source>
</reference>
<keyword evidence="3" id="KW-1185">Reference proteome</keyword>
<evidence type="ECO:0000313" key="2">
    <source>
        <dbReference type="EMBL" id="OJD30426.1"/>
    </source>
</evidence>